<dbReference type="Pfam" id="PF20167">
    <property type="entry name" value="Transposase_32"/>
    <property type="match status" value="1"/>
</dbReference>
<dbReference type="Pfam" id="PF00098">
    <property type="entry name" value="zf-CCHC"/>
    <property type="match status" value="1"/>
</dbReference>
<feature type="compositionally biased region" description="Basic and acidic residues" evidence="2">
    <location>
        <begin position="7"/>
        <end position="36"/>
    </location>
</feature>
<evidence type="ECO:0000313" key="4">
    <source>
        <dbReference type="EMBL" id="KAF7839014.1"/>
    </source>
</evidence>
<comment type="caution">
    <text evidence="4">The sequence shown here is derived from an EMBL/GenBank/DDBJ whole genome shotgun (WGS) entry which is preliminary data.</text>
</comment>
<proteinExistence type="predicted"/>
<name>A0A834X7B6_9FABA</name>
<keyword evidence="1" id="KW-0479">Metal-binding</keyword>
<feature type="domain" description="CCHC-type" evidence="3">
    <location>
        <begin position="75"/>
        <end position="90"/>
    </location>
</feature>
<dbReference type="Proteomes" id="UP000634136">
    <property type="component" value="Unassembled WGS sequence"/>
</dbReference>
<keyword evidence="1" id="KW-0863">Zinc-finger</keyword>
<dbReference type="GO" id="GO:0008270">
    <property type="term" value="F:zinc ion binding"/>
    <property type="evidence" value="ECO:0007669"/>
    <property type="project" value="UniProtKB-KW"/>
</dbReference>
<feature type="region of interest" description="Disordered" evidence="2">
    <location>
        <begin position="250"/>
        <end position="283"/>
    </location>
</feature>
<dbReference type="InterPro" id="IPR046796">
    <property type="entry name" value="Transposase_32_dom"/>
</dbReference>
<keyword evidence="1" id="KW-0862">Zinc</keyword>
<dbReference type="InterPro" id="IPR001878">
    <property type="entry name" value="Znf_CCHC"/>
</dbReference>
<dbReference type="SMART" id="SM00343">
    <property type="entry name" value="ZnF_C2HC"/>
    <property type="match status" value="1"/>
</dbReference>
<dbReference type="Gene3D" id="4.10.60.10">
    <property type="entry name" value="Zinc finger, CCHC-type"/>
    <property type="match status" value="1"/>
</dbReference>
<evidence type="ECO:0000256" key="1">
    <source>
        <dbReference type="PROSITE-ProRule" id="PRU00047"/>
    </source>
</evidence>
<accession>A0A834X7B6</accession>
<dbReference type="SUPFAM" id="SSF57756">
    <property type="entry name" value="Retrovirus zinc finger-like domains"/>
    <property type="match status" value="1"/>
</dbReference>
<dbReference type="AlphaFoldDB" id="A0A834X7B6"/>
<gene>
    <name evidence="4" type="ORF">G2W53_007496</name>
</gene>
<evidence type="ECO:0000256" key="2">
    <source>
        <dbReference type="SAM" id="MobiDB-lite"/>
    </source>
</evidence>
<reference evidence="4" key="1">
    <citation type="submission" date="2020-09" db="EMBL/GenBank/DDBJ databases">
        <title>Genome-Enabled Discovery of Anthraquinone Biosynthesis in Senna tora.</title>
        <authorList>
            <person name="Kang S.-H."/>
            <person name="Pandey R.P."/>
            <person name="Lee C.-M."/>
            <person name="Sim J.-S."/>
            <person name="Jeong J.-T."/>
            <person name="Choi B.-S."/>
            <person name="Jung M."/>
            <person name="Ginzburg D."/>
            <person name="Zhao K."/>
            <person name="Won S.Y."/>
            <person name="Oh T.-J."/>
            <person name="Yu Y."/>
            <person name="Kim N.-H."/>
            <person name="Lee O.R."/>
            <person name="Lee T.-H."/>
            <person name="Bashyal P."/>
            <person name="Kim T.-S."/>
            <person name="Lee W.-H."/>
            <person name="Kawkins C."/>
            <person name="Kim C.-K."/>
            <person name="Kim J.S."/>
            <person name="Ahn B.O."/>
            <person name="Rhee S.Y."/>
            <person name="Sohng J.K."/>
        </authorList>
    </citation>
    <scope>NUCLEOTIDE SEQUENCE</scope>
    <source>
        <tissue evidence="4">Leaf</tissue>
    </source>
</reference>
<dbReference type="InterPro" id="IPR036875">
    <property type="entry name" value="Znf_CCHC_sf"/>
</dbReference>
<sequence>MAYESTFLKDDQQELKKEDPVALKTGTTHEEDRSSTDPDEDKDMALLTRKLYNFYKKKYKNNQWKKGGSSSKVTCYECNKPGHIKAECPQLKGGKRKGLISTWSDDEFPEEDEETKDSPRKETANLCLIAKETEDEQPPEVTETNLHVDDLLETYNNMLEDSMKVLEKYGELKISHSKVLKAFGAIKLEKEALEEKIKLMEEEFSMSALITENRKLKATIDKLNYDLEQFVKGGEKLNLILSSQRNPNDKTGLGFTGESSGAKREVTHTHNKNLGRKSYRNTYSVTHNRRPRREIGLLDPREASLESLEPSRLPLSTAPHPLYKSPAYALASPISSRNPNSATKSKHPFPSDSHHLMYLFPRLYLPLYIDHPLTHSLHNLHSNTLKKISIMSSMSLALVKRRSSEETQPTGSRVTKIKLFDGPEAKARFENVFKERNCSPAREINLDFFYKEEFRCFEMFKFNGWEPFLSLKETVYPQLIREFYSNLNFDADTLESTILIRGRRAVLNKDFLSEVLQIPNHGLCPDLAGDIITETYSKSEYIRELIGKESSICHANLLIADNRILFHIIDQVVMPRLNKANDPNNAELFIMWCLSRYLKVNLPHIILSHMKHICQSSHELAYGMVITRIAKFIKADISQYEGEEASFQKEEEASSHTEKDTPLSEETVRKIEEPHSPLSVSIETASQEPVPQYEPSSPKPNLAELLKANLNEHTLFHLLQETLRSSTFTLDAQHAHHQTMKEVLASVNTTNELLTSIQHLLQKQITMASIFAAAKVTLPPLRLPKPQIEDVD</sequence>
<feature type="region of interest" description="Disordered" evidence="2">
    <location>
        <begin position="1"/>
        <end position="42"/>
    </location>
</feature>
<dbReference type="PROSITE" id="PS50158">
    <property type="entry name" value="ZF_CCHC"/>
    <property type="match status" value="1"/>
</dbReference>
<evidence type="ECO:0000313" key="5">
    <source>
        <dbReference type="Proteomes" id="UP000634136"/>
    </source>
</evidence>
<feature type="region of interest" description="Disordered" evidence="2">
    <location>
        <begin position="644"/>
        <end position="700"/>
    </location>
</feature>
<feature type="compositionally biased region" description="Basic and acidic residues" evidence="2">
    <location>
        <begin position="646"/>
        <end position="675"/>
    </location>
</feature>
<dbReference type="OrthoDB" id="848707at2759"/>
<evidence type="ECO:0000259" key="3">
    <source>
        <dbReference type="PROSITE" id="PS50158"/>
    </source>
</evidence>
<feature type="compositionally biased region" description="Polar residues" evidence="2">
    <location>
        <begin position="678"/>
        <end position="689"/>
    </location>
</feature>
<feature type="compositionally biased region" description="Basic residues" evidence="2">
    <location>
        <begin position="269"/>
        <end position="279"/>
    </location>
</feature>
<keyword evidence="5" id="KW-1185">Reference proteome</keyword>
<dbReference type="GO" id="GO:0003676">
    <property type="term" value="F:nucleic acid binding"/>
    <property type="evidence" value="ECO:0007669"/>
    <property type="project" value="InterPro"/>
</dbReference>
<dbReference type="EMBL" id="JAAIUW010000003">
    <property type="protein sequence ID" value="KAF7839014.1"/>
    <property type="molecule type" value="Genomic_DNA"/>
</dbReference>
<protein>
    <submittedName>
        <fullName evidence="4">Zf-CCHC domain-containing protein/UBN2 domain-containing protein</fullName>
    </submittedName>
</protein>
<organism evidence="4 5">
    <name type="scientific">Senna tora</name>
    <dbReference type="NCBI Taxonomy" id="362788"/>
    <lineage>
        <taxon>Eukaryota</taxon>
        <taxon>Viridiplantae</taxon>
        <taxon>Streptophyta</taxon>
        <taxon>Embryophyta</taxon>
        <taxon>Tracheophyta</taxon>
        <taxon>Spermatophyta</taxon>
        <taxon>Magnoliopsida</taxon>
        <taxon>eudicotyledons</taxon>
        <taxon>Gunneridae</taxon>
        <taxon>Pentapetalae</taxon>
        <taxon>rosids</taxon>
        <taxon>fabids</taxon>
        <taxon>Fabales</taxon>
        <taxon>Fabaceae</taxon>
        <taxon>Caesalpinioideae</taxon>
        <taxon>Cassia clade</taxon>
        <taxon>Senna</taxon>
    </lineage>
</organism>